<evidence type="ECO:0000256" key="1">
    <source>
        <dbReference type="SAM" id="MobiDB-lite"/>
    </source>
</evidence>
<feature type="region of interest" description="Disordered" evidence="1">
    <location>
        <begin position="180"/>
        <end position="199"/>
    </location>
</feature>
<gene>
    <name evidence="2" type="ORF">GLOTRDRAFT_94864</name>
</gene>
<proteinExistence type="predicted"/>
<dbReference type="HOGENOM" id="CLU_1372336_0_0_1"/>
<dbReference type="GeneID" id="19309645"/>
<evidence type="ECO:0000313" key="2">
    <source>
        <dbReference type="EMBL" id="EPQ53686.1"/>
    </source>
</evidence>
<accession>S7Q163</accession>
<name>S7Q163_GLOTA</name>
<sequence length="199" mass="20844">MVLSTDNIYNKPIAAMICTTIVLAVSPVLGVPVPDTARRAVFPGPEPGSRTCTSSWKLRIHSNDDHSYSYDFPGSVISEKLELLRLLWCPTAPARTAVIGTAFEDGLQDGLKFIASELFGGPNSGSTKREMPDIARPDSGPRVVLPPSAIPQATTTAASSASAIASHSSAFRFAPSIPSVGSIPSPTIPPFLIDGQANG</sequence>
<reference evidence="2 3" key="1">
    <citation type="journal article" date="2012" name="Science">
        <title>The Paleozoic origin of enzymatic lignin decomposition reconstructed from 31 fungal genomes.</title>
        <authorList>
            <person name="Floudas D."/>
            <person name="Binder M."/>
            <person name="Riley R."/>
            <person name="Barry K."/>
            <person name="Blanchette R.A."/>
            <person name="Henrissat B."/>
            <person name="Martinez A.T."/>
            <person name="Otillar R."/>
            <person name="Spatafora J.W."/>
            <person name="Yadav J.S."/>
            <person name="Aerts A."/>
            <person name="Benoit I."/>
            <person name="Boyd A."/>
            <person name="Carlson A."/>
            <person name="Copeland A."/>
            <person name="Coutinho P.M."/>
            <person name="de Vries R.P."/>
            <person name="Ferreira P."/>
            <person name="Findley K."/>
            <person name="Foster B."/>
            <person name="Gaskell J."/>
            <person name="Glotzer D."/>
            <person name="Gorecki P."/>
            <person name="Heitman J."/>
            <person name="Hesse C."/>
            <person name="Hori C."/>
            <person name="Igarashi K."/>
            <person name="Jurgens J.A."/>
            <person name="Kallen N."/>
            <person name="Kersten P."/>
            <person name="Kohler A."/>
            <person name="Kuees U."/>
            <person name="Kumar T.K.A."/>
            <person name="Kuo A."/>
            <person name="LaButti K."/>
            <person name="Larrondo L.F."/>
            <person name="Lindquist E."/>
            <person name="Ling A."/>
            <person name="Lombard V."/>
            <person name="Lucas S."/>
            <person name="Lundell T."/>
            <person name="Martin R."/>
            <person name="McLaughlin D.J."/>
            <person name="Morgenstern I."/>
            <person name="Morin E."/>
            <person name="Murat C."/>
            <person name="Nagy L.G."/>
            <person name="Nolan M."/>
            <person name="Ohm R.A."/>
            <person name="Patyshakuliyeva A."/>
            <person name="Rokas A."/>
            <person name="Ruiz-Duenas F.J."/>
            <person name="Sabat G."/>
            <person name="Salamov A."/>
            <person name="Samejima M."/>
            <person name="Schmutz J."/>
            <person name="Slot J.C."/>
            <person name="St John F."/>
            <person name="Stenlid J."/>
            <person name="Sun H."/>
            <person name="Sun S."/>
            <person name="Syed K."/>
            <person name="Tsang A."/>
            <person name="Wiebenga A."/>
            <person name="Young D."/>
            <person name="Pisabarro A."/>
            <person name="Eastwood D.C."/>
            <person name="Martin F."/>
            <person name="Cullen D."/>
            <person name="Grigoriev I.V."/>
            <person name="Hibbett D.S."/>
        </authorList>
    </citation>
    <scope>NUCLEOTIDE SEQUENCE [LARGE SCALE GENOMIC DNA]</scope>
    <source>
        <strain evidence="2 3">ATCC 11539</strain>
    </source>
</reference>
<protein>
    <submittedName>
        <fullName evidence="2">Uncharacterized protein</fullName>
    </submittedName>
</protein>
<organism evidence="2 3">
    <name type="scientific">Gloeophyllum trabeum (strain ATCC 11539 / FP-39264 / Madison 617)</name>
    <name type="common">Brown rot fungus</name>
    <dbReference type="NCBI Taxonomy" id="670483"/>
    <lineage>
        <taxon>Eukaryota</taxon>
        <taxon>Fungi</taxon>
        <taxon>Dikarya</taxon>
        <taxon>Basidiomycota</taxon>
        <taxon>Agaricomycotina</taxon>
        <taxon>Agaricomycetes</taxon>
        <taxon>Gloeophyllales</taxon>
        <taxon>Gloeophyllaceae</taxon>
        <taxon>Gloeophyllum</taxon>
    </lineage>
</organism>
<dbReference type="EMBL" id="KB469305">
    <property type="protein sequence ID" value="EPQ53686.1"/>
    <property type="molecule type" value="Genomic_DNA"/>
</dbReference>
<evidence type="ECO:0000313" key="3">
    <source>
        <dbReference type="Proteomes" id="UP000030669"/>
    </source>
</evidence>
<keyword evidence="3" id="KW-1185">Reference proteome</keyword>
<dbReference type="KEGG" id="gtr:GLOTRDRAFT_94864"/>
<dbReference type="Proteomes" id="UP000030669">
    <property type="component" value="Unassembled WGS sequence"/>
</dbReference>
<dbReference type="AlphaFoldDB" id="S7Q163"/>
<dbReference type="RefSeq" id="XP_007867989.1">
    <property type="nucleotide sequence ID" value="XM_007869798.1"/>
</dbReference>